<feature type="non-terminal residue" evidence="2">
    <location>
        <position position="72"/>
    </location>
</feature>
<protein>
    <submittedName>
        <fullName evidence="2">Uncharacterized protein</fullName>
    </submittedName>
</protein>
<feature type="region of interest" description="Disordered" evidence="1">
    <location>
        <begin position="47"/>
        <end position="72"/>
    </location>
</feature>
<sequence>DENMQTLAVEVEKLRANKIEHDTLEKEIEMKLAELLNRMNVIRTNLSSMMEEEESEKGKTRKDKRALPEIDE</sequence>
<feature type="non-terminal residue" evidence="2">
    <location>
        <position position="1"/>
    </location>
</feature>
<reference evidence="2 3" key="1">
    <citation type="submission" date="2018-08" db="EMBL/GenBank/DDBJ databases">
        <authorList>
            <person name="Laetsch R D."/>
            <person name="Stevens L."/>
            <person name="Kumar S."/>
            <person name="Blaxter L. M."/>
        </authorList>
    </citation>
    <scope>NUCLEOTIDE SEQUENCE [LARGE SCALE GENOMIC DNA]</scope>
</reference>
<dbReference type="EMBL" id="UYRW01023237">
    <property type="protein sequence ID" value="VDN08210.1"/>
    <property type="molecule type" value="Genomic_DNA"/>
</dbReference>
<evidence type="ECO:0000313" key="2">
    <source>
        <dbReference type="EMBL" id="VDN08210.1"/>
    </source>
</evidence>
<accession>A0A3P7L3K8</accession>
<dbReference type="AlphaFoldDB" id="A0A3P7L3K8"/>
<dbReference type="Proteomes" id="UP000271087">
    <property type="component" value="Unassembled WGS sequence"/>
</dbReference>
<name>A0A3P7L3K8_ONCOC</name>
<keyword evidence="3" id="KW-1185">Reference proteome</keyword>
<proteinExistence type="predicted"/>
<organism evidence="2 3">
    <name type="scientific">Onchocerca ochengi</name>
    <name type="common">Filarial nematode worm</name>
    <dbReference type="NCBI Taxonomy" id="42157"/>
    <lineage>
        <taxon>Eukaryota</taxon>
        <taxon>Metazoa</taxon>
        <taxon>Ecdysozoa</taxon>
        <taxon>Nematoda</taxon>
        <taxon>Chromadorea</taxon>
        <taxon>Rhabditida</taxon>
        <taxon>Spirurina</taxon>
        <taxon>Spiruromorpha</taxon>
        <taxon>Filarioidea</taxon>
        <taxon>Onchocercidae</taxon>
        <taxon>Onchocerca</taxon>
    </lineage>
</organism>
<evidence type="ECO:0000256" key="1">
    <source>
        <dbReference type="SAM" id="MobiDB-lite"/>
    </source>
</evidence>
<gene>
    <name evidence="2" type="ORF">NOO_LOCUS13971</name>
</gene>
<evidence type="ECO:0000313" key="3">
    <source>
        <dbReference type="Proteomes" id="UP000271087"/>
    </source>
</evidence>